<evidence type="ECO:0000259" key="4">
    <source>
        <dbReference type="PROSITE" id="PS50109"/>
    </source>
</evidence>
<dbReference type="CDD" id="cd00082">
    <property type="entry name" value="HisKA"/>
    <property type="match status" value="1"/>
</dbReference>
<keyword evidence="6" id="KW-1185">Reference proteome</keyword>
<gene>
    <name evidence="5" type="ORF">Azoinq_10490</name>
</gene>
<dbReference type="InterPro" id="IPR003594">
    <property type="entry name" value="HATPase_dom"/>
</dbReference>
<evidence type="ECO:0000256" key="1">
    <source>
        <dbReference type="ARBA" id="ARBA00000085"/>
    </source>
</evidence>
<dbReference type="KEGG" id="aiq:Azoinq_10490"/>
<keyword evidence="3" id="KW-1133">Transmembrane helix</keyword>
<dbReference type="PANTHER" id="PTHR43065:SF52">
    <property type="entry name" value="SENSOR PROTEIN KINASE PILS"/>
    <property type="match status" value="1"/>
</dbReference>
<comment type="catalytic activity">
    <reaction evidence="1">
        <text>ATP + protein L-histidine = ADP + protein N-phospho-L-histidine.</text>
        <dbReference type="EC" id="2.7.13.3"/>
    </reaction>
</comment>
<dbReference type="EMBL" id="CP064782">
    <property type="protein sequence ID" value="QWT48289.1"/>
    <property type="molecule type" value="Genomic_DNA"/>
</dbReference>
<reference evidence="5" key="1">
    <citation type="submission" date="2020-11" db="EMBL/GenBank/DDBJ databases">
        <title>Azospira inquinata sp. nov.</title>
        <authorList>
            <person name="Moe W.M."/>
            <person name="Mikes M.C."/>
        </authorList>
    </citation>
    <scope>NUCLEOTIDE SEQUENCE</scope>
    <source>
        <strain evidence="5">Azo-3</strain>
    </source>
</reference>
<feature type="transmembrane region" description="Helical" evidence="3">
    <location>
        <begin position="65"/>
        <end position="84"/>
    </location>
</feature>
<dbReference type="CDD" id="cd00075">
    <property type="entry name" value="HATPase"/>
    <property type="match status" value="1"/>
</dbReference>
<dbReference type="Proteomes" id="UP000683428">
    <property type="component" value="Chromosome"/>
</dbReference>
<dbReference type="AlphaFoldDB" id="A0A975XU06"/>
<dbReference type="InterPro" id="IPR003661">
    <property type="entry name" value="HisK_dim/P_dom"/>
</dbReference>
<dbReference type="SMART" id="SM00388">
    <property type="entry name" value="HisKA"/>
    <property type="match status" value="1"/>
</dbReference>
<dbReference type="SMART" id="SM00387">
    <property type="entry name" value="HATPase_c"/>
    <property type="match status" value="1"/>
</dbReference>
<feature type="transmembrane region" description="Helical" evidence="3">
    <location>
        <begin position="118"/>
        <end position="134"/>
    </location>
</feature>
<evidence type="ECO:0000256" key="3">
    <source>
        <dbReference type="SAM" id="Phobius"/>
    </source>
</evidence>
<protein>
    <recommendedName>
        <fullName evidence="2">histidine kinase</fullName>
        <ecNumber evidence="2">2.7.13.3</ecNumber>
    </recommendedName>
</protein>
<evidence type="ECO:0000313" key="5">
    <source>
        <dbReference type="EMBL" id="QWT48289.1"/>
    </source>
</evidence>
<keyword evidence="3" id="KW-0472">Membrane</keyword>
<dbReference type="GO" id="GO:0000155">
    <property type="term" value="F:phosphorelay sensor kinase activity"/>
    <property type="evidence" value="ECO:0007669"/>
    <property type="project" value="InterPro"/>
</dbReference>
<evidence type="ECO:0000313" key="6">
    <source>
        <dbReference type="Proteomes" id="UP000683428"/>
    </source>
</evidence>
<dbReference type="Pfam" id="PF02518">
    <property type="entry name" value="HATPase_c"/>
    <property type="match status" value="1"/>
</dbReference>
<feature type="transmembrane region" description="Helical" evidence="3">
    <location>
        <begin position="35"/>
        <end position="53"/>
    </location>
</feature>
<dbReference type="Pfam" id="PF00512">
    <property type="entry name" value="HisKA"/>
    <property type="match status" value="1"/>
</dbReference>
<feature type="transmembrane region" description="Helical" evidence="3">
    <location>
        <begin position="141"/>
        <end position="160"/>
    </location>
</feature>
<dbReference type="InterPro" id="IPR005467">
    <property type="entry name" value="His_kinase_dom"/>
</dbReference>
<organism evidence="5 6">
    <name type="scientific">Azospira inquinata</name>
    <dbReference type="NCBI Taxonomy" id="2785627"/>
    <lineage>
        <taxon>Bacteria</taxon>
        <taxon>Pseudomonadati</taxon>
        <taxon>Pseudomonadota</taxon>
        <taxon>Betaproteobacteria</taxon>
        <taxon>Rhodocyclales</taxon>
        <taxon>Rhodocyclaceae</taxon>
        <taxon>Azospira</taxon>
    </lineage>
</organism>
<keyword evidence="3" id="KW-0812">Transmembrane</keyword>
<feature type="transmembrane region" description="Helical" evidence="3">
    <location>
        <begin position="91"/>
        <end position="112"/>
    </location>
</feature>
<dbReference type="PROSITE" id="PS50109">
    <property type="entry name" value="HIS_KIN"/>
    <property type="match status" value="1"/>
</dbReference>
<evidence type="ECO:0000256" key="2">
    <source>
        <dbReference type="ARBA" id="ARBA00012438"/>
    </source>
</evidence>
<dbReference type="EC" id="2.7.13.3" evidence="2"/>
<dbReference type="PANTHER" id="PTHR43065">
    <property type="entry name" value="SENSOR HISTIDINE KINASE"/>
    <property type="match status" value="1"/>
</dbReference>
<accession>A0A975XU06</accession>
<feature type="domain" description="Histidine kinase" evidence="4">
    <location>
        <begin position="331"/>
        <end position="533"/>
    </location>
</feature>
<proteinExistence type="predicted"/>
<name>A0A975XU06_9RHOO</name>
<dbReference type="Pfam" id="PF25323">
    <property type="entry name" value="6TM_PilS"/>
    <property type="match status" value="1"/>
</dbReference>
<sequence>MKPVAADYLPSDGPTGPEAAGVRESYWRSLHYYNLYRCIVASLLLLSPDFRPFDFDLLTQGSRELYQYGVGFYFLCTLSALLVLNRWRHRFSLQLTVQVLLDVGVMTLLMYAGNGPKGGLSAMLLVSLAGAGLVGQGRMVLFYAAVATLALLFEQVLQALQSHFDPMSFFEAGLLSAGFFTTAVSARLLARRVVANEELAWRRGVELGNQIQISQRVIQEMQDGVLVVSPAANVRLHNPQAEALLGVPQGYRGSLQPYGPDLYQHFLQWRQGRGEGAVELVAPATGKQLFARILSTASSEGDALVLLEDMDRLQEESQQLKLAALGRLTANIAHEIRNPLSAINHAGELLGEGCANEVDRRLVRIILDNAGRLERIVRDVLEVGRRDRRHEECLDISAALPLFAEEFVSREGLDPAVLLVSCPPGVMLGFDRAHLNQILWNLLANALRHSRREPGSVRLWAVANGTDGVEIHVADDGPGVKPELAEQIFEPFFTTHNQGTGLGLYIARELAEANRARLELVDDGPGQGAHFRLLGRSHKLCQS</sequence>